<gene>
    <name evidence="5" type="ORF">GCM10023143_09530</name>
</gene>
<evidence type="ECO:0000256" key="1">
    <source>
        <dbReference type="ARBA" id="ARBA00010515"/>
    </source>
</evidence>
<feature type="domain" description="BD-FAE-like" evidence="4">
    <location>
        <begin position="61"/>
        <end position="167"/>
    </location>
</feature>
<dbReference type="InterPro" id="IPR050300">
    <property type="entry name" value="GDXG_lipolytic_enzyme"/>
</dbReference>
<evidence type="ECO:0000256" key="3">
    <source>
        <dbReference type="SAM" id="SignalP"/>
    </source>
</evidence>
<dbReference type="InterPro" id="IPR029058">
    <property type="entry name" value="AB_hydrolase_fold"/>
</dbReference>
<keyword evidence="6" id="KW-1185">Reference proteome</keyword>
<dbReference type="EMBL" id="BAABFN010000001">
    <property type="protein sequence ID" value="GAA4304814.1"/>
    <property type="molecule type" value="Genomic_DNA"/>
</dbReference>
<evidence type="ECO:0000256" key="2">
    <source>
        <dbReference type="ARBA" id="ARBA00022801"/>
    </source>
</evidence>
<evidence type="ECO:0000313" key="6">
    <source>
        <dbReference type="Proteomes" id="UP001501207"/>
    </source>
</evidence>
<name>A0ABP8FIT4_9BACT</name>
<feature type="signal peptide" evidence="3">
    <location>
        <begin position="1"/>
        <end position="28"/>
    </location>
</feature>
<proteinExistence type="inferred from homology"/>
<comment type="similarity">
    <text evidence="1">Belongs to the 'GDXG' lipolytic enzyme family.</text>
</comment>
<evidence type="ECO:0000313" key="5">
    <source>
        <dbReference type="EMBL" id="GAA4304814.1"/>
    </source>
</evidence>
<protein>
    <recommendedName>
        <fullName evidence="4">BD-FAE-like domain-containing protein</fullName>
    </recommendedName>
</protein>
<dbReference type="PANTHER" id="PTHR48081:SF30">
    <property type="entry name" value="ACETYL-HYDROLASE LIPR-RELATED"/>
    <property type="match status" value="1"/>
</dbReference>
<dbReference type="InterPro" id="IPR049492">
    <property type="entry name" value="BD-FAE-like_dom"/>
</dbReference>
<dbReference type="RefSeq" id="WP_344976204.1">
    <property type="nucleotide sequence ID" value="NZ_BAABFN010000001.1"/>
</dbReference>
<keyword evidence="2" id="KW-0378">Hydrolase</keyword>
<organism evidence="5 6">
    <name type="scientific">Compostibacter hankyongensis</name>
    <dbReference type="NCBI Taxonomy" id="1007089"/>
    <lineage>
        <taxon>Bacteria</taxon>
        <taxon>Pseudomonadati</taxon>
        <taxon>Bacteroidota</taxon>
        <taxon>Chitinophagia</taxon>
        <taxon>Chitinophagales</taxon>
        <taxon>Chitinophagaceae</taxon>
        <taxon>Compostibacter</taxon>
    </lineage>
</organism>
<keyword evidence="3" id="KW-0732">Signal</keyword>
<dbReference type="Proteomes" id="UP001501207">
    <property type="component" value="Unassembled WGS sequence"/>
</dbReference>
<evidence type="ECO:0000259" key="4">
    <source>
        <dbReference type="Pfam" id="PF20434"/>
    </source>
</evidence>
<dbReference type="PANTHER" id="PTHR48081">
    <property type="entry name" value="AB HYDROLASE SUPERFAMILY PROTEIN C4A8.06C"/>
    <property type="match status" value="1"/>
</dbReference>
<accession>A0ABP8FIT4</accession>
<sequence length="286" mass="31298">MMSWTGLRLRNGLAGVLLTFLAVNAAAAADTTLLPFRTYTYKQAGTRALQLEVFTPSFPRGSGGYPVIILFHGGGWVGGKRQSMEQECRYFAGRGMVAVTASYRFMDRKAQGIAGTKEICLRDAKSAIRWVRSHAAMLGIDTAKVVLGGGSAGGHLATMAALDRRVNDPQDDTTISTRALALVLYNPAYSPGEDPALQPFDKLSRQTPPAILFYGDGDTKWGPPGEQFYGELKKRQVTTELWIAPEQKHGFYNKPEWSLATCIKADAFLVRLGILPPVPSLLRRYP</sequence>
<dbReference type="SUPFAM" id="SSF53474">
    <property type="entry name" value="alpha/beta-Hydrolases"/>
    <property type="match status" value="1"/>
</dbReference>
<feature type="chain" id="PRO_5046498309" description="BD-FAE-like domain-containing protein" evidence="3">
    <location>
        <begin position="29"/>
        <end position="286"/>
    </location>
</feature>
<reference evidence="6" key="1">
    <citation type="journal article" date="2019" name="Int. J. Syst. Evol. Microbiol.">
        <title>The Global Catalogue of Microorganisms (GCM) 10K type strain sequencing project: providing services to taxonomists for standard genome sequencing and annotation.</title>
        <authorList>
            <consortium name="The Broad Institute Genomics Platform"/>
            <consortium name="The Broad Institute Genome Sequencing Center for Infectious Disease"/>
            <person name="Wu L."/>
            <person name="Ma J."/>
        </authorList>
    </citation>
    <scope>NUCLEOTIDE SEQUENCE [LARGE SCALE GENOMIC DNA]</scope>
    <source>
        <strain evidence="6">JCM 17664</strain>
    </source>
</reference>
<dbReference type="Pfam" id="PF20434">
    <property type="entry name" value="BD-FAE"/>
    <property type="match status" value="1"/>
</dbReference>
<dbReference type="Gene3D" id="3.40.50.1820">
    <property type="entry name" value="alpha/beta hydrolase"/>
    <property type="match status" value="1"/>
</dbReference>
<comment type="caution">
    <text evidence="5">The sequence shown here is derived from an EMBL/GenBank/DDBJ whole genome shotgun (WGS) entry which is preliminary data.</text>
</comment>